<dbReference type="SMART" id="SM01381">
    <property type="entry name" value="7TM_GPCR_Srsx"/>
    <property type="match status" value="1"/>
</dbReference>
<name>A0ABP1RA69_9HEXA</name>
<dbReference type="InterPro" id="IPR000276">
    <property type="entry name" value="GPCR_Rhodpsn"/>
</dbReference>
<dbReference type="PANTHER" id="PTHR46641:SF22">
    <property type="entry name" value="PROCTOLIN RECEPTOR, ISOFORM A"/>
    <property type="match status" value="1"/>
</dbReference>
<keyword evidence="4 7" id="KW-1133">Transmembrane helix</keyword>
<evidence type="ECO:0000313" key="10">
    <source>
        <dbReference type="Proteomes" id="UP001642540"/>
    </source>
</evidence>
<evidence type="ECO:0000256" key="2">
    <source>
        <dbReference type="ARBA" id="ARBA00010663"/>
    </source>
</evidence>
<dbReference type="EMBL" id="CAXLJM020000068">
    <property type="protein sequence ID" value="CAL8123664.1"/>
    <property type="molecule type" value="Genomic_DNA"/>
</dbReference>
<dbReference type="InterPro" id="IPR017452">
    <property type="entry name" value="GPCR_Rhodpsn_7TM"/>
</dbReference>
<keyword evidence="5 7" id="KW-0472">Membrane</keyword>
<evidence type="ECO:0000256" key="7">
    <source>
        <dbReference type="SAM" id="Phobius"/>
    </source>
</evidence>
<evidence type="ECO:0000256" key="6">
    <source>
        <dbReference type="SAM" id="MobiDB-lite"/>
    </source>
</evidence>
<dbReference type="InterPro" id="IPR019427">
    <property type="entry name" value="7TM_GPCR_serpentine_rcpt_Srw"/>
</dbReference>
<dbReference type="PROSITE" id="PS50262">
    <property type="entry name" value="G_PROTEIN_RECEP_F1_2"/>
    <property type="match status" value="1"/>
</dbReference>
<feature type="transmembrane region" description="Helical" evidence="7">
    <location>
        <begin position="139"/>
        <end position="159"/>
    </location>
</feature>
<accession>A0ABP1RA69</accession>
<dbReference type="PANTHER" id="PTHR46641">
    <property type="entry name" value="FMRFAMIDE RECEPTOR-RELATED"/>
    <property type="match status" value="1"/>
</dbReference>
<dbReference type="SUPFAM" id="SSF81321">
    <property type="entry name" value="Family A G protein-coupled receptor-like"/>
    <property type="match status" value="1"/>
</dbReference>
<feature type="transmembrane region" description="Helical" evidence="7">
    <location>
        <begin position="332"/>
        <end position="359"/>
    </location>
</feature>
<evidence type="ECO:0000256" key="4">
    <source>
        <dbReference type="ARBA" id="ARBA00022989"/>
    </source>
</evidence>
<feature type="domain" description="G-protein coupled receptors family 1 profile" evidence="8">
    <location>
        <begin position="119"/>
        <end position="394"/>
    </location>
</feature>
<dbReference type="Proteomes" id="UP001642540">
    <property type="component" value="Unassembled WGS sequence"/>
</dbReference>
<feature type="transmembrane region" description="Helical" evidence="7">
    <location>
        <begin position="371"/>
        <end position="394"/>
    </location>
</feature>
<evidence type="ECO:0000256" key="3">
    <source>
        <dbReference type="ARBA" id="ARBA00022692"/>
    </source>
</evidence>
<comment type="caution">
    <text evidence="9">The sequence shown here is derived from an EMBL/GenBank/DDBJ whole genome shotgun (WGS) entry which is preliminary data.</text>
</comment>
<gene>
    <name evidence="9" type="ORF">ODALV1_LOCUS20267</name>
</gene>
<comment type="subcellular location">
    <subcellularLocation>
        <location evidence="1">Membrane</location>
    </subcellularLocation>
</comment>
<feature type="transmembrane region" description="Helical" evidence="7">
    <location>
        <begin position="103"/>
        <end position="127"/>
    </location>
</feature>
<dbReference type="PRINTS" id="PR00237">
    <property type="entry name" value="GPCRRHODOPSN"/>
</dbReference>
<feature type="transmembrane region" description="Helical" evidence="7">
    <location>
        <begin position="219"/>
        <end position="239"/>
    </location>
</feature>
<feature type="region of interest" description="Disordered" evidence="6">
    <location>
        <begin position="1"/>
        <end position="46"/>
    </location>
</feature>
<dbReference type="CDD" id="cd14978">
    <property type="entry name" value="7tmA_FMRFamide_R-like"/>
    <property type="match status" value="1"/>
</dbReference>
<keyword evidence="3 7" id="KW-0812">Transmembrane</keyword>
<protein>
    <recommendedName>
        <fullName evidence="8">G-protein coupled receptors family 1 profile domain-containing protein</fullName>
    </recommendedName>
</protein>
<feature type="transmembrane region" description="Helical" evidence="7">
    <location>
        <begin position="274"/>
        <end position="299"/>
    </location>
</feature>
<dbReference type="InterPro" id="IPR052954">
    <property type="entry name" value="GPCR-Ligand_Int"/>
</dbReference>
<dbReference type="Pfam" id="PF10324">
    <property type="entry name" value="7TM_GPCR_Srw"/>
    <property type="match status" value="1"/>
</dbReference>
<evidence type="ECO:0000256" key="1">
    <source>
        <dbReference type="ARBA" id="ARBA00004370"/>
    </source>
</evidence>
<keyword evidence="10" id="KW-1185">Reference proteome</keyword>
<comment type="similarity">
    <text evidence="2">Belongs to the G-protein coupled receptor 1 family.</text>
</comment>
<evidence type="ECO:0000313" key="9">
    <source>
        <dbReference type="EMBL" id="CAL8123664.1"/>
    </source>
</evidence>
<organism evidence="9 10">
    <name type="scientific">Orchesella dallaii</name>
    <dbReference type="NCBI Taxonomy" id="48710"/>
    <lineage>
        <taxon>Eukaryota</taxon>
        <taxon>Metazoa</taxon>
        <taxon>Ecdysozoa</taxon>
        <taxon>Arthropoda</taxon>
        <taxon>Hexapoda</taxon>
        <taxon>Collembola</taxon>
        <taxon>Entomobryomorpha</taxon>
        <taxon>Entomobryoidea</taxon>
        <taxon>Orchesellidae</taxon>
        <taxon>Orchesellinae</taxon>
        <taxon>Orchesella</taxon>
    </lineage>
</organism>
<dbReference type="Gene3D" id="1.20.1070.10">
    <property type="entry name" value="Rhodopsin 7-helix transmembrane proteins"/>
    <property type="match status" value="1"/>
</dbReference>
<feature type="transmembrane region" description="Helical" evidence="7">
    <location>
        <begin position="171"/>
        <end position="198"/>
    </location>
</feature>
<feature type="compositionally biased region" description="Low complexity" evidence="6">
    <location>
        <begin position="1"/>
        <end position="16"/>
    </location>
</feature>
<proteinExistence type="inferred from homology"/>
<reference evidence="9 10" key="1">
    <citation type="submission" date="2024-08" db="EMBL/GenBank/DDBJ databases">
        <authorList>
            <person name="Cucini C."/>
            <person name="Frati F."/>
        </authorList>
    </citation>
    <scope>NUCLEOTIDE SEQUENCE [LARGE SCALE GENOMIC DNA]</scope>
</reference>
<evidence type="ECO:0000259" key="8">
    <source>
        <dbReference type="PROSITE" id="PS50262"/>
    </source>
</evidence>
<evidence type="ECO:0000256" key="5">
    <source>
        <dbReference type="ARBA" id="ARBA00023136"/>
    </source>
</evidence>
<sequence>MSVASWLDESSDSNSSYVLDPTSSTFPTSHLPEGDQNIHKSYGGGHHHSHHLNDSYWPSIFSEGGFEGGGDDDGMEWGSGGGSGAADGDVSWEVAFRNSSRFWVQYILVPIVVIIGVMGNAVTIYILTRKPMRSSTNVYLTALAVSDLLYLLFSFSMSWRHFPTVNTIWFYWWYTPIGLWITDASSSTSVWLTVSFTIERYIAVCHPMRGKIYCTEERAIKVAVAVYLICFALTASTPFEWRAAIAPNQTGPLNETIYTLESTEFGNNESYRMFYHWFTTIFFVMVPVVTLAIFNFFLIQAVRRSRILRKDMTNQQMSSVRQLQTIRQENRITVILIVVVIVFLICQMPTALVLIYTSIHMPDPGSAQESILLGLGNIFNLLVAINAACNFLLYTALSDKYRKYFCAFFFCRWRKSPRAVRNFDGNPYELDTMDTTLSLSRGTSLRMEFNAVGAHNNRSPSLTVNNAGLRRNHTYNNSNGMGVRNNNNHTQRIHHNGANARKNIHISMKDPTIPLIQVDQV</sequence>